<dbReference type="Pfam" id="PF00076">
    <property type="entry name" value="RRM_1"/>
    <property type="match status" value="1"/>
</dbReference>
<sequence>MAASVVRGALALCTNFTRQVAFVQKIPWTATADELRKHFPHFGHITKCILPFDKETGLHKGMCWIYFSSEEALQNAVQHENHVVDGVKVHIQVQKPKILQGDQTSDERERFLR</sequence>
<dbReference type="InterPro" id="IPR012677">
    <property type="entry name" value="Nucleotide-bd_a/b_plait_sf"/>
</dbReference>
<proteinExistence type="predicted"/>
<dbReference type="SMART" id="SM00360">
    <property type="entry name" value="RRM"/>
    <property type="match status" value="1"/>
</dbReference>
<keyword evidence="4" id="KW-1185">Reference proteome</keyword>
<dbReference type="RefSeq" id="XP_004862803.1">
    <property type="nucleotide sequence ID" value="XM_004862746.1"/>
</dbReference>
<protein>
    <submittedName>
        <fullName evidence="5">SRA stem-loop-interacting RNA-binding protein, mitochondrial-like</fullName>
    </submittedName>
</protein>
<reference evidence="5" key="1">
    <citation type="submission" date="2025-08" db="UniProtKB">
        <authorList>
            <consortium name="RefSeq"/>
        </authorList>
    </citation>
    <scope>IDENTIFICATION</scope>
</reference>
<evidence type="ECO:0000313" key="5">
    <source>
        <dbReference type="RefSeq" id="XP_004862803.1"/>
    </source>
</evidence>
<dbReference type="InterPro" id="IPR035979">
    <property type="entry name" value="RBD_domain_sf"/>
</dbReference>
<evidence type="ECO:0000259" key="3">
    <source>
        <dbReference type="PROSITE" id="PS50102"/>
    </source>
</evidence>
<dbReference type="SUPFAM" id="SSF54928">
    <property type="entry name" value="RNA-binding domain, RBD"/>
    <property type="match status" value="1"/>
</dbReference>
<feature type="domain" description="RRM" evidence="3">
    <location>
        <begin position="19"/>
        <end position="98"/>
    </location>
</feature>
<accession>A0AAX6Q1E0</accession>
<dbReference type="PANTHER" id="PTHR11176:SF61">
    <property type="entry name" value="SRA STEM-LOOP INTERACTING RNA BINDING PROTEIN"/>
    <property type="match status" value="1"/>
</dbReference>
<organism evidence="4 5">
    <name type="scientific">Heterocephalus glaber</name>
    <name type="common">Naked mole rat</name>
    <dbReference type="NCBI Taxonomy" id="10181"/>
    <lineage>
        <taxon>Eukaryota</taxon>
        <taxon>Metazoa</taxon>
        <taxon>Chordata</taxon>
        <taxon>Craniata</taxon>
        <taxon>Vertebrata</taxon>
        <taxon>Euteleostomi</taxon>
        <taxon>Mammalia</taxon>
        <taxon>Eutheria</taxon>
        <taxon>Euarchontoglires</taxon>
        <taxon>Glires</taxon>
        <taxon>Rodentia</taxon>
        <taxon>Hystricomorpha</taxon>
        <taxon>Bathyergidae</taxon>
        <taxon>Heterocephalus</taxon>
    </lineage>
</organism>
<dbReference type="PANTHER" id="PTHR11176">
    <property type="entry name" value="BOULE-RELATED"/>
    <property type="match status" value="1"/>
</dbReference>
<evidence type="ECO:0000256" key="2">
    <source>
        <dbReference type="PROSITE-ProRule" id="PRU00176"/>
    </source>
</evidence>
<dbReference type="AlphaFoldDB" id="A0AAX6Q1E0"/>
<evidence type="ECO:0000313" key="4">
    <source>
        <dbReference type="Proteomes" id="UP000694906"/>
    </source>
</evidence>
<dbReference type="Proteomes" id="UP000694906">
    <property type="component" value="Unplaced"/>
</dbReference>
<keyword evidence="1 2" id="KW-0694">RNA-binding</keyword>
<dbReference type="InterPro" id="IPR000504">
    <property type="entry name" value="RRM_dom"/>
</dbReference>
<dbReference type="PROSITE" id="PS50102">
    <property type="entry name" value="RRM"/>
    <property type="match status" value="1"/>
</dbReference>
<dbReference type="GO" id="GO:0003723">
    <property type="term" value="F:RNA binding"/>
    <property type="evidence" value="ECO:0007669"/>
    <property type="project" value="UniProtKB-UniRule"/>
</dbReference>
<evidence type="ECO:0000256" key="1">
    <source>
        <dbReference type="ARBA" id="ARBA00022884"/>
    </source>
</evidence>
<dbReference type="Gene3D" id="3.30.70.330">
    <property type="match status" value="1"/>
</dbReference>
<dbReference type="KEGG" id="hgl:101714250"/>
<dbReference type="GeneID" id="101714250"/>
<name>A0AAX6Q1E0_HETGA</name>
<gene>
    <name evidence="5" type="primary">LOC101714250</name>
</gene>